<dbReference type="SMART" id="SM01017">
    <property type="entry name" value="Arrestin_C"/>
    <property type="match status" value="1"/>
</dbReference>
<dbReference type="InterPro" id="IPR050357">
    <property type="entry name" value="Arrestin_domain-protein"/>
</dbReference>
<dbReference type="PANTHER" id="PTHR11188">
    <property type="entry name" value="ARRESTIN DOMAIN CONTAINING PROTEIN"/>
    <property type="match status" value="1"/>
</dbReference>
<name>A0ABM1N639_NICVS</name>
<dbReference type="InterPro" id="IPR011021">
    <property type="entry name" value="Arrestin-like_N"/>
</dbReference>
<protein>
    <submittedName>
        <fullName evidence="5">Arrestin domain-containing protein 17</fullName>
    </submittedName>
</protein>
<dbReference type="GeneID" id="108566768"/>
<evidence type="ECO:0000259" key="3">
    <source>
        <dbReference type="SMART" id="SM01017"/>
    </source>
</evidence>
<dbReference type="Pfam" id="PF00339">
    <property type="entry name" value="Arrestin_N"/>
    <property type="match status" value="1"/>
</dbReference>
<organism evidence="4 5">
    <name type="scientific">Nicrophorus vespilloides</name>
    <name type="common">Boreal carrion beetle</name>
    <dbReference type="NCBI Taxonomy" id="110193"/>
    <lineage>
        <taxon>Eukaryota</taxon>
        <taxon>Metazoa</taxon>
        <taxon>Ecdysozoa</taxon>
        <taxon>Arthropoda</taxon>
        <taxon>Hexapoda</taxon>
        <taxon>Insecta</taxon>
        <taxon>Pterygota</taxon>
        <taxon>Neoptera</taxon>
        <taxon>Endopterygota</taxon>
        <taxon>Coleoptera</taxon>
        <taxon>Polyphaga</taxon>
        <taxon>Staphyliniformia</taxon>
        <taxon>Silphidae</taxon>
        <taxon>Nicrophorinae</taxon>
        <taxon>Nicrophorus</taxon>
    </lineage>
</organism>
<feature type="domain" description="Arrestin C-terminal-like" evidence="3">
    <location>
        <begin position="178"/>
        <end position="310"/>
    </location>
</feature>
<dbReference type="SUPFAM" id="SSF81296">
    <property type="entry name" value="E set domains"/>
    <property type="match status" value="2"/>
</dbReference>
<evidence type="ECO:0000313" key="4">
    <source>
        <dbReference type="Proteomes" id="UP000695000"/>
    </source>
</evidence>
<keyword evidence="4" id="KW-1185">Reference proteome</keyword>
<evidence type="ECO:0000256" key="1">
    <source>
        <dbReference type="ARBA" id="ARBA00005298"/>
    </source>
</evidence>
<dbReference type="Proteomes" id="UP000695000">
    <property type="component" value="Unplaced"/>
</dbReference>
<comment type="similarity">
    <text evidence="1">Belongs to the arrestin family.</text>
</comment>
<sequence length="389" mass="42980">MVLTGCEIKLDNPHSTYYAGQTINGSVVLTFDSPKKVRGIYIKIKGEANTSFSVEESHTNNENQTENERIDLSGSEEYFKIQYFLVGGPSGNNIELPAGQHEYPFTCILPPNLPSSFEGEFGHVRYTIKVVLDRPWKFDQESKLAFTVLSPVDLNQVASLREPHSVFMEKYFCCCWCKSGPLTCIVKLPCRGYVPGQTMSILAEVDNISNVEVDSVSFTFQKVVTYHSQRPRRETKKNTIVLETVRVGPVPGHESKTWNQSMVIPSLPSSNLLNCSIIDLDYELIIEANVSGMHSNLLSKVPLTIGTIPIGAMNGVPSIPTAPPADVPQDNSSAIGWAVPGSLGPNVPTFEATRFGTTTIKDSADNDYTRMCNSNYNPMYPVYNFTNNA</sequence>
<keyword evidence="2" id="KW-0716">Sensory transduction</keyword>
<dbReference type="Pfam" id="PF02752">
    <property type="entry name" value="Arrestin_C"/>
    <property type="match status" value="1"/>
</dbReference>
<dbReference type="InterPro" id="IPR014756">
    <property type="entry name" value="Ig_E-set"/>
</dbReference>
<dbReference type="Gene3D" id="2.60.40.640">
    <property type="match status" value="2"/>
</dbReference>
<proteinExistence type="inferred from homology"/>
<evidence type="ECO:0000256" key="2">
    <source>
        <dbReference type="ARBA" id="ARBA00022606"/>
    </source>
</evidence>
<dbReference type="InterPro" id="IPR011022">
    <property type="entry name" value="Arrestin_C-like"/>
</dbReference>
<dbReference type="RefSeq" id="XP_017782289.1">
    <property type="nucleotide sequence ID" value="XM_017926800.1"/>
</dbReference>
<evidence type="ECO:0000313" key="5">
    <source>
        <dbReference type="RefSeq" id="XP_017782289.1"/>
    </source>
</evidence>
<reference evidence="5" key="1">
    <citation type="submission" date="2025-08" db="UniProtKB">
        <authorList>
            <consortium name="RefSeq"/>
        </authorList>
    </citation>
    <scope>IDENTIFICATION</scope>
    <source>
        <tissue evidence="5">Whole Larva</tissue>
    </source>
</reference>
<dbReference type="PANTHER" id="PTHR11188:SF176">
    <property type="entry name" value="ARRESTIN DOMAIN-CONTAINING PROTEIN 1"/>
    <property type="match status" value="1"/>
</dbReference>
<dbReference type="InterPro" id="IPR014752">
    <property type="entry name" value="Arrestin-like_C"/>
</dbReference>
<gene>
    <name evidence="5" type="primary">LOC108566768</name>
</gene>
<accession>A0ABM1N639</accession>